<keyword evidence="2" id="KW-1185">Reference proteome</keyword>
<sequence length="87" mass="9697">MYRDGQPCIRGESTNLCNTNDYEYRPPGVPRSIASTSGSDLFHVPDAAPSRTWPEEANVAASSAYITKTLGPMRLMCWPRRSTSICW</sequence>
<proteinExistence type="predicted"/>
<gene>
    <name evidence="1" type="ORF">DILT_LOCUS7442</name>
</gene>
<protein>
    <submittedName>
        <fullName evidence="1">Uncharacterized protein</fullName>
    </submittedName>
</protein>
<organism evidence="1 2">
    <name type="scientific">Dibothriocephalus latus</name>
    <name type="common">Fish tapeworm</name>
    <name type="synonym">Diphyllobothrium latum</name>
    <dbReference type="NCBI Taxonomy" id="60516"/>
    <lineage>
        <taxon>Eukaryota</taxon>
        <taxon>Metazoa</taxon>
        <taxon>Spiralia</taxon>
        <taxon>Lophotrochozoa</taxon>
        <taxon>Platyhelminthes</taxon>
        <taxon>Cestoda</taxon>
        <taxon>Eucestoda</taxon>
        <taxon>Diphyllobothriidea</taxon>
        <taxon>Diphyllobothriidae</taxon>
        <taxon>Dibothriocephalus</taxon>
    </lineage>
</organism>
<name>A0A3P7LZS3_DIBLA</name>
<accession>A0A3P7LZS3</accession>
<reference evidence="1 2" key="1">
    <citation type="submission" date="2018-11" db="EMBL/GenBank/DDBJ databases">
        <authorList>
            <consortium name="Pathogen Informatics"/>
        </authorList>
    </citation>
    <scope>NUCLEOTIDE SEQUENCE [LARGE SCALE GENOMIC DNA]</scope>
</reference>
<evidence type="ECO:0000313" key="1">
    <source>
        <dbReference type="EMBL" id="VDN11611.1"/>
    </source>
</evidence>
<dbReference type="AlphaFoldDB" id="A0A3P7LZS3"/>
<evidence type="ECO:0000313" key="2">
    <source>
        <dbReference type="Proteomes" id="UP000281553"/>
    </source>
</evidence>
<dbReference type="EMBL" id="UYRU01051847">
    <property type="protein sequence ID" value="VDN11611.1"/>
    <property type="molecule type" value="Genomic_DNA"/>
</dbReference>
<dbReference type="Proteomes" id="UP000281553">
    <property type="component" value="Unassembled WGS sequence"/>
</dbReference>